<name>A0ABW5DZ07_9PROT</name>
<proteinExistence type="predicted"/>
<dbReference type="Pfam" id="PF07520">
    <property type="entry name" value="SrfB"/>
    <property type="match status" value="1"/>
</dbReference>
<organism evidence="1 2">
    <name type="scientific">Lacibacterium aquatile</name>
    <dbReference type="NCBI Taxonomy" id="1168082"/>
    <lineage>
        <taxon>Bacteria</taxon>
        <taxon>Pseudomonadati</taxon>
        <taxon>Pseudomonadota</taxon>
        <taxon>Alphaproteobacteria</taxon>
        <taxon>Rhodospirillales</taxon>
        <taxon>Rhodospirillaceae</taxon>
    </lineage>
</organism>
<dbReference type="InterPro" id="IPR043129">
    <property type="entry name" value="ATPase_NBD"/>
</dbReference>
<protein>
    <submittedName>
        <fullName evidence="1">Virulence factor SrfB</fullName>
    </submittedName>
</protein>
<dbReference type="Proteomes" id="UP001597295">
    <property type="component" value="Unassembled WGS sequence"/>
</dbReference>
<dbReference type="PIRSF" id="PIRSF034585">
    <property type="entry name" value="SrfB"/>
    <property type="match status" value="1"/>
</dbReference>
<dbReference type="SUPFAM" id="SSF53067">
    <property type="entry name" value="Actin-like ATPase domain"/>
    <property type="match status" value="1"/>
</dbReference>
<evidence type="ECO:0000313" key="2">
    <source>
        <dbReference type="Proteomes" id="UP001597295"/>
    </source>
</evidence>
<dbReference type="EMBL" id="JBHUIP010000014">
    <property type="protein sequence ID" value="MFD2265034.1"/>
    <property type="molecule type" value="Genomic_DNA"/>
</dbReference>
<keyword evidence="2" id="KW-1185">Reference proteome</keyword>
<evidence type="ECO:0000313" key="1">
    <source>
        <dbReference type="EMBL" id="MFD2265034.1"/>
    </source>
</evidence>
<sequence>MPLAELSHFHDSVPIIPESGLQFLDFGIRVGKDQTEMPERWGFYADKAWALTGKDLPQLVQREVPGGASGTGRVTCEVDLKDIETLFGDQWMPLPLFRRDLSGSFFRGPTNWARVFLHRLTEADADGNTHRVTVSLDTRLIPFIEEEAYVAPSSSDAKNGRPFALPSYRDPIDWYLQEEWVRDWCIEAGKDVVEKRERAAAKGRSVPTPTIEEVQAWMVEEGKPMLHLAAYRAYLDWLHSSGVLPAIVIVDRATEGHAAPIDVDLVLDLGNSRTCGLLIEADPSETGADITNAVKLKLRDLSRPYNVYTDPFASRIEFSRASFGRDHLSLRSGLADRFSWPSIVRVGPEASRLAGLRRGSEGASGLSSPKRYLWDEDARRDSWRFNSPFISGEQSDIATGVAFTTLVNDKGEALHRMETGPGMPLEDSFPSIRALYARRNLMSFTLAEIILQALCMMNSAAHRVRRAANERLPRRLRRLIMTMPTAMPLAERQILTEQAEAACELAYMALGLAWREQGADGRPAVHYASDVRRSADQPTVGPEVRLQWDEASATQAIYFYTQIAVNYSGDARAFFDSMRHPVNKSDPAMKDALRVATLDIGGGTTDLVITRLDVDGRGANVTVSPTQEFREGFNLAGDDAVQQVVREHVLPPLRKRLADGPLGADGAESILSQLFGGDRGDMKVIEQLRRQQFATQIAAPIAIALLSTYEQNDPQNPPALERRPFSAFFNEGDGLPMMLVDYVNAEVRKAGDPAFNLLELEIPIDVAEIDRTVREAFSEMMQALGEMVWRFRCDVLLVSGRPSRLPAIAKLLWETACLPPARIIPLHRFRVGGWYPFRDARATIADPKTTAAVGAMICLLSEGQLPNFNFRADLLRPASTARFFGKLDRGSRLLKDDEFFTDMHLEDTDWPLPETGVEFRGPMPLGFRQMAADWWPATRLYNLAYADNADISSIQQRTPLTVRLRRDKSGDKAKRVVDKFLIGKIEDRDGRSVPNDQLRLRLQTIDNQLGYWLDTGILLDQ</sequence>
<gene>
    <name evidence="1" type="ORF">ACFSM5_19170</name>
</gene>
<dbReference type="RefSeq" id="WP_379878201.1">
    <property type="nucleotide sequence ID" value="NZ_JBHUIP010000014.1"/>
</dbReference>
<accession>A0ABW5DZ07</accession>
<reference evidence="2" key="1">
    <citation type="journal article" date="2019" name="Int. J. Syst. Evol. Microbiol.">
        <title>The Global Catalogue of Microorganisms (GCM) 10K type strain sequencing project: providing services to taxonomists for standard genome sequencing and annotation.</title>
        <authorList>
            <consortium name="The Broad Institute Genomics Platform"/>
            <consortium name="The Broad Institute Genome Sequencing Center for Infectious Disease"/>
            <person name="Wu L."/>
            <person name="Ma J."/>
        </authorList>
    </citation>
    <scope>NUCLEOTIDE SEQUENCE [LARGE SCALE GENOMIC DNA]</scope>
    <source>
        <strain evidence="2">CGMCC 1.19062</strain>
    </source>
</reference>
<dbReference type="InterPro" id="IPR009216">
    <property type="entry name" value="Virulence_factor_SrfB"/>
</dbReference>
<comment type="caution">
    <text evidence="1">The sequence shown here is derived from an EMBL/GenBank/DDBJ whole genome shotgun (WGS) entry which is preliminary data.</text>
</comment>